<dbReference type="GO" id="GO:0000981">
    <property type="term" value="F:DNA-binding transcription factor activity, RNA polymerase II-specific"/>
    <property type="evidence" value="ECO:0007669"/>
    <property type="project" value="TreeGrafter"/>
</dbReference>
<sequence length="632" mass="72125">MAANVGSMFQYWKRFDLQQLQRELDATATVLANRQDESEQSRKRLIEQSREFKKNTPEDLRKQVAPLLKSFQGEIDALSKRSKEAEAAFLNVYKRLIDVPEVTIKALKEKIREYEQTLKNQAETIALEKEQKLQNDFAEKERKLQETQMSTTSKLEEAEHKVQSLQTALEKTRTELFDLKTKYDEETTAKADEIEMIMTDLERANQRAEVAQREAETLREQLSSANHSLQLASQIQKAPDVEQAIEVLTRSSLEVELAAKEREIAQLVEDVQRLQASLTKLRENSASQISQLEQQLSAKNSTLKQLEEKLKGQADYEEVKKELNILKSMEFAPSEGARTQDAAKPLEVLLMEKNRSLQSENAALRISNSDLSGRCAELQVRVTEAVATATEQRELIARLEQDLSIIQSIQRPDAEGAAEHRLEKIPEPIKEATALFYGPAAPASGALPEGQVDSLLSIISSQRERFRARNQELEAENRLAQHTLQALQSELDSLRADNIKLFEKIKFLQSYPGRGSSSDDTELRYSSQYEERLDPFSSFSKRERQRKYLSLSPWDKATLSMGRLVLSNKMARTIGFFYTLFLHCLVFLVLYKLAWSESVERDCATFCAKKFADHLHKFHENDNGAAAGDLWQ</sequence>
<evidence type="ECO:0000313" key="14">
    <source>
        <dbReference type="Ensembl" id="ENSMFAP00000003758.2"/>
    </source>
</evidence>
<name>A0A2K5TUK9_MACFA</name>
<keyword evidence="7" id="KW-0333">Golgi apparatus</keyword>
<dbReference type="InterPro" id="IPR012955">
    <property type="entry name" value="CASP_C"/>
</dbReference>
<feature type="transmembrane region" description="Helical" evidence="11">
    <location>
        <begin position="570"/>
        <end position="591"/>
    </location>
</feature>
<evidence type="ECO:0000256" key="9">
    <source>
        <dbReference type="ARBA" id="ARBA00023136"/>
    </source>
</evidence>
<feature type="coiled-coil region" evidence="10">
    <location>
        <begin position="456"/>
        <end position="504"/>
    </location>
</feature>
<keyword evidence="15" id="KW-1185">Reference proteome</keyword>
<evidence type="ECO:0000256" key="5">
    <source>
        <dbReference type="ARBA" id="ARBA00022692"/>
    </source>
</evidence>
<dbReference type="VEuPathDB" id="HostDB:ENSMFAG00000001402"/>
<dbReference type="Bgee" id="ENSMFAG00000001402">
    <property type="expression patterns" value="Expressed in cerebellum and 13 other cell types or tissues"/>
</dbReference>
<evidence type="ECO:0000256" key="11">
    <source>
        <dbReference type="SAM" id="Phobius"/>
    </source>
</evidence>
<accession>A0A2K5TUK9</accession>
<dbReference type="GeneTree" id="ENSGT00940000160241"/>
<feature type="coiled-coil region" evidence="10">
    <location>
        <begin position="68"/>
        <end position="309"/>
    </location>
</feature>
<keyword evidence="8 10" id="KW-0175">Coiled coil</keyword>
<evidence type="ECO:0000256" key="6">
    <source>
        <dbReference type="ARBA" id="ARBA00022989"/>
    </source>
</evidence>
<evidence type="ECO:0000256" key="8">
    <source>
        <dbReference type="ARBA" id="ARBA00023054"/>
    </source>
</evidence>
<evidence type="ECO:0000259" key="12">
    <source>
        <dbReference type="Pfam" id="PF08172"/>
    </source>
</evidence>
<dbReference type="PANTHER" id="PTHR14043:SF15">
    <property type="entry name" value="PROTEIN CASP"/>
    <property type="match status" value="1"/>
</dbReference>
<dbReference type="Proteomes" id="UP000233100">
    <property type="component" value="Chromosome 3"/>
</dbReference>
<dbReference type="Ensembl" id="ENSMFAT00000022419.2">
    <property type="protein sequence ID" value="ENSMFAP00000003758.2"/>
    <property type="gene ID" value="ENSMFAG00000001402.2"/>
</dbReference>
<keyword evidence="6 11" id="KW-1133">Transmembrane helix</keyword>
<evidence type="ECO:0000256" key="7">
    <source>
        <dbReference type="ARBA" id="ARBA00023034"/>
    </source>
</evidence>
<dbReference type="GO" id="GO:0000139">
    <property type="term" value="C:Golgi membrane"/>
    <property type="evidence" value="ECO:0007669"/>
    <property type="project" value="UniProtKB-SubCell"/>
</dbReference>
<evidence type="ECO:0000256" key="2">
    <source>
        <dbReference type="ARBA" id="ARBA00006415"/>
    </source>
</evidence>
<keyword evidence="9 11" id="KW-0472">Membrane</keyword>
<evidence type="ECO:0000256" key="10">
    <source>
        <dbReference type="SAM" id="Coils"/>
    </source>
</evidence>
<dbReference type="GO" id="GO:0006891">
    <property type="term" value="P:intra-Golgi vesicle-mediated transport"/>
    <property type="evidence" value="ECO:0007669"/>
    <property type="project" value="InterPro"/>
</dbReference>
<feature type="domain" description="Cux N-terminal" evidence="13">
    <location>
        <begin position="3"/>
        <end position="101"/>
    </location>
</feature>
<reference evidence="14" key="2">
    <citation type="submission" date="2025-08" db="UniProtKB">
        <authorList>
            <consortium name="Ensembl"/>
        </authorList>
    </citation>
    <scope>IDENTIFICATION</scope>
</reference>
<dbReference type="AlphaFoldDB" id="A0A2K5TUK9"/>
<evidence type="ECO:0000256" key="1">
    <source>
        <dbReference type="ARBA" id="ARBA00004409"/>
    </source>
</evidence>
<dbReference type="Pfam" id="PF25398">
    <property type="entry name" value="CUX1_N"/>
    <property type="match status" value="1"/>
</dbReference>
<reference evidence="14" key="3">
    <citation type="submission" date="2025-09" db="UniProtKB">
        <authorList>
            <consortium name="Ensembl"/>
        </authorList>
    </citation>
    <scope>IDENTIFICATION</scope>
</reference>
<evidence type="ECO:0000256" key="4">
    <source>
        <dbReference type="ARBA" id="ARBA00022448"/>
    </source>
</evidence>
<feature type="domain" description="CASP C-terminal" evidence="12">
    <location>
        <begin position="378"/>
        <end position="594"/>
    </location>
</feature>
<keyword evidence="5 11" id="KW-0812">Transmembrane</keyword>
<evidence type="ECO:0000256" key="3">
    <source>
        <dbReference type="ARBA" id="ARBA00018691"/>
    </source>
</evidence>
<evidence type="ECO:0000259" key="13">
    <source>
        <dbReference type="Pfam" id="PF25398"/>
    </source>
</evidence>
<comment type="subcellular location">
    <subcellularLocation>
        <location evidence="1">Golgi apparatus membrane</location>
        <topology evidence="1">Single-pass type IV membrane protein</topology>
    </subcellularLocation>
</comment>
<keyword evidence="4" id="KW-0813">Transport</keyword>
<evidence type="ECO:0000313" key="15">
    <source>
        <dbReference type="Proteomes" id="UP000233100"/>
    </source>
</evidence>
<dbReference type="Pfam" id="PF08172">
    <property type="entry name" value="CASP_C"/>
    <property type="match status" value="1"/>
</dbReference>
<organism evidence="14 15">
    <name type="scientific">Macaca fascicularis</name>
    <name type="common">Crab-eating macaque</name>
    <name type="synonym">Cynomolgus monkey</name>
    <dbReference type="NCBI Taxonomy" id="9541"/>
    <lineage>
        <taxon>Eukaryota</taxon>
        <taxon>Metazoa</taxon>
        <taxon>Chordata</taxon>
        <taxon>Craniata</taxon>
        <taxon>Vertebrata</taxon>
        <taxon>Euteleostomi</taxon>
        <taxon>Mammalia</taxon>
        <taxon>Eutheria</taxon>
        <taxon>Euarchontoglires</taxon>
        <taxon>Primates</taxon>
        <taxon>Haplorrhini</taxon>
        <taxon>Catarrhini</taxon>
        <taxon>Cercopithecidae</taxon>
        <taxon>Cercopithecinae</taxon>
        <taxon>Macaca</taxon>
    </lineage>
</organism>
<proteinExistence type="inferred from homology"/>
<comment type="similarity">
    <text evidence="2">Belongs to the CASP family.</text>
</comment>
<dbReference type="GO" id="GO:0000977">
    <property type="term" value="F:RNA polymerase II transcription regulatory region sequence-specific DNA binding"/>
    <property type="evidence" value="ECO:0007669"/>
    <property type="project" value="TreeGrafter"/>
</dbReference>
<protein>
    <recommendedName>
        <fullName evidence="3">Protein CASP</fullName>
    </recommendedName>
</protein>
<dbReference type="InterPro" id="IPR057476">
    <property type="entry name" value="Cux_N"/>
</dbReference>
<reference evidence="14 15" key="1">
    <citation type="submission" date="2013-03" db="EMBL/GenBank/DDBJ databases">
        <authorList>
            <person name="Warren W."/>
            <person name="Wilson R.K."/>
        </authorList>
    </citation>
    <scope>NUCLEOTIDE SEQUENCE</scope>
</reference>
<dbReference type="PANTHER" id="PTHR14043">
    <property type="entry name" value="CCAAT DISPLACEMENT PROTEIN-RELATED"/>
    <property type="match status" value="1"/>
</dbReference>
<dbReference type="GO" id="GO:0005634">
    <property type="term" value="C:nucleus"/>
    <property type="evidence" value="ECO:0007669"/>
    <property type="project" value="TreeGrafter"/>
</dbReference>